<dbReference type="SMART" id="SM00345">
    <property type="entry name" value="HTH_GNTR"/>
    <property type="match status" value="2"/>
</dbReference>
<dbReference type="SUPFAM" id="SSF46785">
    <property type="entry name" value="Winged helix' DNA-binding domain"/>
    <property type="match status" value="2"/>
</dbReference>
<dbReference type="InterPro" id="IPR000524">
    <property type="entry name" value="Tscrpt_reg_HTH_GntR"/>
</dbReference>
<dbReference type="InterPro" id="IPR036388">
    <property type="entry name" value="WH-like_DNA-bd_sf"/>
</dbReference>
<dbReference type="InterPro" id="IPR036390">
    <property type="entry name" value="WH_DNA-bd_sf"/>
</dbReference>
<evidence type="ECO:0000256" key="3">
    <source>
        <dbReference type="ARBA" id="ARBA00023163"/>
    </source>
</evidence>
<feature type="domain" description="HTH gntR-type" evidence="4">
    <location>
        <begin position="1"/>
        <end position="69"/>
    </location>
</feature>
<dbReference type="GO" id="GO:0003677">
    <property type="term" value="F:DNA binding"/>
    <property type="evidence" value="ECO:0007669"/>
    <property type="project" value="UniProtKB-KW"/>
</dbReference>
<dbReference type="PANTHER" id="PTHR44846:SF1">
    <property type="entry name" value="MANNOSYL-D-GLYCERATE TRANSPORT_METABOLISM SYSTEM REPRESSOR MNGR-RELATED"/>
    <property type="match status" value="1"/>
</dbReference>
<name>A0A4P6LZE1_9FIRM</name>
<keyword evidence="2" id="KW-0238">DNA-binding</keyword>
<evidence type="ECO:0000256" key="2">
    <source>
        <dbReference type="ARBA" id="ARBA00023125"/>
    </source>
</evidence>
<dbReference type="RefSeq" id="WP_130181654.1">
    <property type="nucleotide sequence ID" value="NZ_CP035945.1"/>
</dbReference>
<dbReference type="KEGG" id="bpro:PMF13cell1_03677"/>
<evidence type="ECO:0000256" key="1">
    <source>
        <dbReference type="ARBA" id="ARBA00023015"/>
    </source>
</evidence>
<reference evidence="5 6" key="1">
    <citation type="submission" date="2019-01" db="EMBL/GenBank/DDBJ databases">
        <title>PMF-metabolizing Aryl O-demethylase.</title>
        <authorList>
            <person name="Kim M."/>
        </authorList>
    </citation>
    <scope>NUCLEOTIDE SEQUENCE [LARGE SCALE GENOMIC DNA]</scope>
    <source>
        <strain evidence="5 6">PMF1</strain>
    </source>
</reference>
<dbReference type="EMBL" id="CP035945">
    <property type="protein sequence ID" value="QBE98111.1"/>
    <property type="molecule type" value="Genomic_DNA"/>
</dbReference>
<gene>
    <name evidence="5" type="primary">treR</name>
    <name evidence="5" type="ORF">PMF13cell1_03677</name>
</gene>
<accession>A0A4P6LZE1</accession>
<dbReference type="Proteomes" id="UP000289794">
    <property type="component" value="Chromosome"/>
</dbReference>
<dbReference type="Pfam" id="PF00392">
    <property type="entry name" value="GntR"/>
    <property type="match status" value="2"/>
</dbReference>
<sequence length="484" mass="54851">MMMYERVFQIIKNKIECGLLPAGSSLPSRSNLCEEFGTSEKTIRRVLKMLEENGLIKTQQRRRPVVRYTFNEDTQITALAPEKIDTTITKDVLKAGEILCYPLIQNGISLCSKEDLKIPRRILENMRIRNADEFWKLSKLFWRFFVARNENDLSFRVARNMGLSDIRPLRDGMESRTRYYEQLQEFMGVIESGGVPESVPFDDMSVLYGLTCGTQPGFHAPSDSPVVLGRKQLEKLLTDAEVRYAAVYMDILGLIAAGRYKLGDKLPSHKELQEIYHVSVDTTRKAIQLMQEWGVVKTVRGNGIFVVMDSAGLQKIQIPSHLIANQVRRYLDSLDLLALTIEGTSACAAPHVTQEKIQAAKTKIHLLWDEEYLYGRTPAVLLDLIIEHTGIEALNAVYALLQRNLRIGRSIPGLLNTDKTAANCNIHEQCIEAVDLLCAGKHEEFSKKTAEAFQSIYHLVIRECKRLDYFEAAMGAYDGSALWK</sequence>
<dbReference type="Gene3D" id="1.10.10.10">
    <property type="entry name" value="Winged helix-like DNA-binding domain superfamily/Winged helix DNA-binding domain"/>
    <property type="match status" value="2"/>
</dbReference>
<dbReference type="PROSITE" id="PS50949">
    <property type="entry name" value="HTH_GNTR"/>
    <property type="match status" value="2"/>
</dbReference>
<evidence type="ECO:0000313" key="5">
    <source>
        <dbReference type="EMBL" id="QBE98111.1"/>
    </source>
</evidence>
<keyword evidence="1" id="KW-0805">Transcription regulation</keyword>
<dbReference type="AlphaFoldDB" id="A0A4P6LZE1"/>
<organism evidence="5 6">
    <name type="scientific">Blautia producta</name>
    <dbReference type="NCBI Taxonomy" id="33035"/>
    <lineage>
        <taxon>Bacteria</taxon>
        <taxon>Bacillati</taxon>
        <taxon>Bacillota</taxon>
        <taxon>Clostridia</taxon>
        <taxon>Lachnospirales</taxon>
        <taxon>Lachnospiraceae</taxon>
        <taxon>Blautia</taxon>
    </lineage>
</organism>
<proteinExistence type="predicted"/>
<evidence type="ECO:0000259" key="4">
    <source>
        <dbReference type="PROSITE" id="PS50949"/>
    </source>
</evidence>
<dbReference type="PANTHER" id="PTHR44846">
    <property type="entry name" value="MANNOSYL-D-GLYCERATE TRANSPORT/METABOLISM SYSTEM REPRESSOR MNGR-RELATED"/>
    <property type="match status" value="1"/>
</dbReference>
<dbReference type="GO" id="GO:0045892">
    <property type="term" value="P:negative regulation of DNA-templated transcription"/>
    <property type="evidence" value="ECO:0007669"/>
    <property type="project" value="TreeGrafter"/>
</dbReference>
<dbReference type="PRINTS" id="PR00035">
    <property type="entry name" value="HTHGNTR"/>
</dbReference>
<dbReference type="InterPro" id="IPR050679">
    <property type="entry name" value="Bact_HTH_transcr_reg"/>
</dbReference>
<dbReference type="CDD" id="cd07377">
    <property type="entry name" value="WHTH_GntR"/>
    <property type="match status" value="2"/>
</dbReference>
<feature type="domain" description="HTH gntR-type" evidence="4">
    <location>
        <begin position="241"/>
        <end position="309"/>
    </location>
</feature>
<evidence type="ECO:0000313" key="6">
    <source>
        <dbReference type="Proteomes" id="UP000289794"/>
    </source>
</evidence>
<keyword evidence="3" id="KW-0804">Transcription</keyword>
<protein>
    <submittedName>
        <fullName evidence="5">Trehalose operon transcriptional repressor</fullName>
    </submittedName>
</protein>
<dbReference type="GO" id="GO:0003700">
    <property type="term" value="F:DNA-binding transcription factor activity"/>
    <property type="evidence" value="ECO:0007669"/>
    <property type="project" value="InterPro"/>
</dbReference>